<comment type="function">
    <text evidence="15">Component of a retrotranslocation channel required for peroxisome organization by mediating export of the PEX5 receptor from peroxisomes to the cytosol, thereby promoting PEX5 recycling.</text>
</comment>
<dbReference type="GO" id="GO:0006513">
    <property type="term" value="P:protein monoubiquitination"/>
    <property type="evidence" value="ECO:0007669"/>
    <property type="project" value="TreeGrafter"/>
</dbReference>
<dbReference type="PIRSF" id="PIRSF038074">
    <property type="entry name" value="Peroxisome_assembly_p12"/>
    <property type="match status" value="1"/>
</dbReference>
<evidence type="ECO:0000256" key="3">
    <source>
        <dbReference type="ARBA" id="ARBA00008704"/>
    </source>
</evidence>
<evidence type="ECO:0000256" key="13">
    <source>
        <dbReference type="ARBA" id="ARBA00023140"/>
    </source>
</evidence>
<comment type="pathway">
    <text evidence="2">Protein modification; protein ubiquitination.</text>
</comment>
<evidence type="ECO:0000256" key="8">
    <source>
        <dbReference type="ARBA" id="ARBA00022771"/>
    </source>
</evidence>
<comment type="subcellular location">
    <subcellularLocation>
        <location evidence="1">Peroxisome membrane</location>
        <topology evidence="1">Multi-pass membrane protein</topology>
    </subcellularLocation>
</comment>
<evidence type="ECO:0000256" key="1">
    <source>
        <dbReference type="ARBA" id="ARBA00004585"/>
    </source>
</evidence>
<dbReference type="SUPFAM" id="SSF57850">
    <property type="entry name" value="RING/U-box"/>
    <property type="match status" value="1"/>
</dbReference>
<dbReference type="EMBL" id="HBUF01028058">
    <property type="protein sequence ID" value="CAG6613594.1"/>
    <property type="molecule type" value="Transcribed_RNA"/>
</dbReference>
<dbReference type="InterPro" id="IPR017375">
    <property type="entry name" value="PEX12"/>
</dbReference>
<dbReference type="InterPro" id="IPR006845">
    <property type="entry name" value="Pex_N"/>
</dbReference>
<evidence type="ECO:0000259" key="17">
    <source>
        <dbReference type="Pfam" id="PF13445"/>
    </source>
</evidence>
<dbReference type="Pfam" id="PF04757">
    <property type="entry name" value="Pex2_Pex12"/>
    <property type="match status" value="1"/>
</dbReference>
<evidence type="ECO:0000256" key="10">
    <source>
        <dbReference type="ARBA" id="ARBA00022927"/>
    </source>
</evidence>
<keyword evidence="9" id="KW-0862">Zinc</keyword>
<evidence type="ECO:0000256" key="12">
    <source>
        <dbReference type="ARBA" id="ARBA00023136"/>
    </source>
</evidence>
<keyword evidence="12 15" id="KW-0472">Membrane</keyword>
<sequence>MISSSAITSQTSFHVKPSIFDLVAQDSMSELIQPSFRKIINYLSTKNPEKYGWMSKWVDECFLGFNVLVQRFCLVHCSASFSELMYKLRRVATSGDPRSNDRLPWRQEMLSLLCLTLVPHVRNKMEAHVETQRNTESETKIAKILKLFLFLSSLSKLVHHIFYLTNRLETHSPLLKLCGVRLTYATDEYTHTNRFVSYLTTLVQVGALSVQLLSTWVNHDTDDVILSPGGGRGYIPAPPPGGLTTSRAPVPNNVCPVCRKRFRIPTVLATSGYVFCFQCIAERVQTSPRCPLTGIPSSIEDLIQVYSHK</sequence>
<evidence type="ECO:0000256" key="9">
    <source>
        <dbReference type="ARBA" id="ARBA00022833"/>
    </source>
</evidence>
<dbReference type="AlphaFoldDB" id="A0A8D8LNU3"/>
<dbReference type="PANTHER" id="PTHR12888">
    <property type="entry name" value="PEROXISOME ASSEMBLY PROTEIN 12 PEROXIN-12"/>
    <property type="match status" value="1"/>
</dbReference>
<name>A0A8D8LNU3_9HEMI</name>
<dbReference type="Pfam" id="PF13445">
    <property type="entry name" value="zf-RING_UBOX"/>
    <property type="match status" value="1"/>
</dbReference>
<evidence type="ECO:0000256" key="15">
    <source>
        <dbReference type="PIRNR" id="PIRNR038074"/>
    </source>
</evidence>
<dbReference type="GO" id="GO:0005778">
    <property type="term" value="C:peroxisomal membrane"/>
    <property type="evidence" value="ECO:0007669"/>
    <property type="project" value="UniProtKB-SubCell"/>
</dbReference>
<evidence type="ECO:0000256" key="6">
    <source>
        <dbReference type="ARBA" id="ARBA00022692"/>
    </source>
</evidence>
<dbReference type="GO" id="GO:1990429">
    <property type="term" value="C:peroxisomal importomer complex"/>
    <property type="evidence" value="ECO:0007669"/>
    <property type="project" value="TreeGrafter"/>
</dbReference>
<evidence type="ECO:0000256" key="5">
    <source>
        <dbReference type="ARBA" id="ARBA00022448"/>
    </source>
</evidence>
<keyword evidence="8" id="KW-0863">Zinc-finger</keyword>
<dbReference type="GO" id="GO:0004842">
    <property type="term" value="F:ubiquitin-protein transferase activity"/>
    <property type="evidence" value="ECO:0007669"/>
    <property type="project" value="TreeGrafter"/>
</dbReference>
<organism evidence="18">
    <name type="scientific">Cacopsylla melanoneura</name>
    <dbReference type="NCBI Taxonomy" id="428564"/>
    <lineage>
        <taxon>Eukaryota</taxon>
        <taxon>Metazoa</taxon>
        <taxon>Ecdysozoa</taxon>
        <taxon>Arthropoda</taxon>
        <taxon>Hexapoda</taxon>
        <taxon>Insecta</taxon>
        <taxon>Pterygota</taxon>
        <taxon>Neoptera</taxon>
        <taxon>Paraneoptera</taxon>
        <taxon>Hemiptera</taxon>
        <taxon>Sternorrhyncha</taxon>
        <taxon>Psylloidea</taxon>
        <taxon>Psyllidae</taxon>
        <taxon>Psyllinae</taxon>
        <taxon>Cacopsylla</taxon>
    </lineage>
</organism>
<dbReference type="PANTHER" id="PTHR12888:SF0">
    <property type="entry name" value="PEROXISOME ASSEMBLY PROTEIN 12"/>
    <property type="match status" value="1"/>
</dbReference>
<keyword evidence="10" id="KW-0653">Protein transport</keyword>
<accession>A0A8D8LNU3</accession>
<keyword evidence="13 15" id="KW-0576">Peroxisome</keyword>
<dbReference type="InterPro" id="IPR027370">
    <property type="entry name" value="Znf-RING_euk"/>
</dbReference>
<dbReference type="GO" id="GO:0008270">
    <property type="term" value="F:zinc ion binding"/>
    <property type="evidence" value="ECO:0007669"/>
    <property type="project" value="UniProtKB-KW"/>
</dbReference>
<evidence type="ECO:0000256" key="2">
    <source>
        <dbReference type="ARBA" id="ARBA00004906"/>
    </source>
</evidence>
<keyword evidence="6" id="KW-0812">Transmembrane</keyword>
<feature type="domain" description="Zinc finger RING-type eukaryotic" evidence="17">
    <location>
        <begin position="255"/>
        <end position="291"/>
    </location>
</feature>
<dbReference type="Gene3D" id="3.30.40.10">
    <property type="entry name" value="Zinc/RING finger domain, C3HC4 (zinc finger)"/>
    <property type="match status" value="1"/>
</dbReference>
<reference evidence="18" key="1">
    <citation type="submission" date="2021-05" db="EMBL/GenBank/DDBJ databases">
        <authorList>
            <person name="Alioto T."/>
            <person name="Alioto T."/>
            <person name="Gomez Garrido J."/>
        </authorList>
    </citation>
    <scope>NUCLEOTIDE SEQUENCE</scope>
</reference>
<keyword evidence="7" id="KW-0479">Metal-binding</keyword>
<keyword evidence="11" id="KW-1133">Transmembrane helix</keyword>
<protein>
    <recommendedName>
        <fullName evidence="4 15">Peroxisome assembly protein 12</fullName>
    </recommendedName>
    <alternativeName>
        <fullName evidence="14 15">Peroxin-12</fullName>
    </alternativeName>
</protein>
<dbReference type="GO" id="GO:0016558">
    <property type="term" value="P:protein import into peroxisome matrix"/>
    <property type="evidence" value="ECO:0007669"/>
    <property type="project" value="UniProtKB-UniRule"/>
</dbReference>
<evidence type="ECO:0000256" key="7">
    <source>
        <dbReference type="ARBA" id="ARBA00022723"/>
    </source>
</evidence>
<keyword evidence="5" id="KW-0813">Transport</keyword>
<evidence type="ECO:0000259" key="16">
    <source>
        <dbReference type="Pfam" id="PF04757"/>
    </source>
</evidence>
<feature type="domain" description="Pex N-terminal" evidence="16">
    <location>
        <begin position="26"/>
        <end position="216"/>
    </location>
</feature>
<proteinExistence type="inferred from homology"/>
<evidence type="ECO:0000256" key="4">
    <source>
        <dbReference type="ARBA" id="ARBA00018980"/>
    </source>
</evidence>
<dbReference type="InterPro" id="IPR013083">
    <property type="entry name" value="Znf_RING/FYVE/PHD"/>
</dbReference>
<evidence type="ECO:0000256" key="11">
    <source>
        <dbReference type="ARBA" id="ARBA00022989"/>
    </source>
</evidence>
<evidence type="ECO:0000313" key="18">
    <source>
        <dbReference type="EMBL" id="CAG6613594.1"/>
    </source>
</evidence>
<evidence type="ECO:0000256" key="14">
    <source>
        <dbReference type="ARBA" id="ARBA00029692"/>
    </source>
</evidence>
<comment type="similarity">
    <text evidence="3 15">Belongs to the pex2/pex10/pex12 family.</text>
</comment>
<dbReference type="CDD" id="cd16451">
    <property type="entry name" value="mRING_PEX12"/>
    <property type="match status" value="1"/>
</dbReference>